<accession>A0A099F8T4</accession>
<dbReference type="Pfam" id="PF08905">
    <property type="entry name" value="DUF1850"/>
    <property type="match status" value="1"/>
</dbReference>
<reference evidence="1 2" key="2">
    <citation type="submission" date="2014-10" db="EMBL/GenBank/DDBJ databases">
        <title>Paracoccus sanguinis sp. nov., isolated from clinical specimens of New York State patients.</title>
        <authorList>
            <person name="Mingle L.A."/>
            <person name="Cole J.A."/>
            <person name="Lapierre P."/>
            <person name="Musser K.A."/>
        </authorList>
    </citation>
    <scope>NUCLEOTIDE SEQUENCE [LARGE SCALE GENOMIC DNA]</scope>
    <source>
        <strain evidence="1 2">HAMBI 3106</strain>
    </source>
</reference>
<comment type="caution">
    <text evidence="1">The sequence shown here is derived from an EMBL/GenBank/DDBJ whole genome shotgun (WGS) entry which is preliminary data.</text>
</comment>
<dbReference type="Proteomes" id="UP000029917">
    <property type="component" value="Unassembled WGS sequence"/>
</dbReference>
<dbReference type="InterPro" id="IPR015001">
    <property type="entry name" value="DUF1850"/>
</dbReference>
<dbReference type="EMBL" id="JRKS01000029">
    <property type="protein sequence ID" value="KGJ06939.1"/>
    <property type="molecule type" value="Genomic_DNA"/>
</dbReference>
<name>A0A099F8T4_9RHOB</name>
<sequence length="122" mass="13122">MSACLMTGALALAVHGGFTLGWTHSVERVEWRETWRVEGGRLHLIEARIRGSGAGMEPGEGSVWRDGWWVWQPDVSLPALTLAASGATGGGWQLCTDAGCRELGREPGPGTTLRPCPWRNGP</sequence>
<reference evidence="1 2" key="1">
    <citation type="submission" date="2014-09" db="EMBL/GenBank/DDBJ databases">
        <authorList>
            <person name="McGinnis J.M."/>
            <person name="Wolfgang W.J."/>
        </authorList>
    </citation>
    <scope>NUCLEOTIDE SEQUENCE [LARGE SCALE GENOMIC DNA]</scope>
    <source>
        <strain evidence="1 2">HAMBI 3106</strain>
    </source>
</reference>
<protein>
    <recommendedName>
        <fullName evidence="3">DUF1850 domain-containing protein</fullName>
    </recommendedName>
</protein>
<organism evidence="1 2">
    <name type="scientific">Paracoccus sphaerophysae</name>
    <dbReference type="NCBI Taxonomy" id="690417"/>
    <lineage>
        <taxon>Bacteria</taxon>
        <taxon>Pseudomonadati</taxon>
        <taxon>Pseudomonadota</taxon>
        <taxon>Alphaproteobacteria</taxon>
        <taxon>Rhodobacterales</taxon>
        <taxon>Paracoccaceae</taxon>
        <taxon>Paracoccus</taxon>
    </lineage>
</organism>
<dbReference type="STRING" id="690417.IC63_10140"/>
<evidence type="ECO:0000313" key="2">
    <source>
        <dbReference type="Proteomes" id="UP000029917"/>
    </source>
</evidence>
<dbReference type="AlphaFoldDB" id="A0A099F8T4"/>
<dbReference type="RefSeq" id="WP_036719639.1">
    <property type="nucleotide sequence ID" value="NZ_JRKS01000029.1"/>
</dbReference>
<evidence type="ECO:0000313" key="1">
    <source>
        <dbReference type="EMBL" id="KGJ06939.1"/>
    </source>
</evidence>
<keyword evidence="2" id="KW-1185">Reference proteome</keyword>
<gene>
    <name evidence="1" type="ORF">IC63_10140</name>
</gene>
<proteinExistence type="predicted"/>
<evidence type="ECO:0008006" key="3">
    <source>
        <dbReference type="Google" id="ProtNLM"/>
    </source>
</evidence>
<dbReference type="OrthoDB" id="5298197at2"/>